<keyword evidence="2" id="KW-0614">Plasmid</keyword>
<feature type="region of interest" description="Disordered" evidence="1">
    <location>
        <begin position="329"/>
        <end position="375"/>
    </location>
</feature>
<proteinExistence type="predicted"/>
<feature type="compositionally biased region" description="Basic residues" evidence="1">
    <location>
        <begin position="230"/>
        <end position="243"/>
    </location>
</feature>
<dbReference type="AlphaFoldDB" id="A0A375INT3"/>
<geneLocation type="plasmid" evidence="2">
    <name>II</name>
</geneLocation>
<feature type="region of interest" description="Disordered" evidence="1">
    <location>
        <begin position="212"/>
        <end position="253"/>
    </location>
</feature>
<organism evidence="2 3">
    <name type="scientific">Cupriavidus taiwanensis</name>
    <dbReference type="NCBI Taxonomy" id="164546"/>
    <lineage>
        <taxon>Bacteria</taxon>
        <taxon>Pseudomonadati</taxon>
        <taxon>Pseudomonadota</taxon>
        <taxon>Betaproteobacteria</taxon>
        <taxon>Burkholderiales</taxon>
        <taxon>Burkholderiaceae</taxon>
        <taxon>Cupriavidus</taxon>
    </lineage>
</organism>
<dbReference type="EMBL" id="LT991977">
    <property type="protein sequence ID" value="SPK76373.1"/>
    <property type="molecule type" value="Genomic_DNA"/>
</dbReference>
<evidence type="ECO:0000313" key="3">
    <source>
        <dbReference type="Proteomes" id="UP000255505"/>
    </source>
</evidence>
<protein>
    <submittedName>
        <fullName evidence="2">Uncharacterized protein</fullName>
    </submittedName>
</protein>
<feature type="region of interest" description="Disordered" evidence="1">
    <location>
        <begin position="62"/>
        <end position="82"/>
    </location>
</feature>
<gene>
    <name evidence="2" type="ORF">CT19425_MP80002</name>
</gene>
<dbReference type="Proteomes" id="UP000255505">
    <property type="component" value="Plasmid II"/>
</dbReference>
<name>A0A375INT3_9BURK</name>
<sequence>MSAGGRNTNRRGHAGSRARLLCQSVMRAACPRGGGRPDSPAPVCGSPRKPCRARCAQLAPGRADRAAAAPTPGPSLTAVGRPGGMRAGAPSCVKAGDACGDLQRATTVVRNWRRHAPCTLVKPERQVCQGPQRLVPRGFPRRFAGLGGHCAVAPDQSVASLQRAAPAAWRRRHGAGVRGPALAGALPCARSVRHSLATRCTIETGLISVMHGSNRGASRRPGAAGVATQKRVRHGVRPRRRQRGWPEVPEGLAGPDGVAAGAAAGMAPDAVPEMGLGPGWLRSQPAQPSAAMIASTAARRARRLQVTGASLRRRAGKGCAGRYAWSYCSRSPAGRRAGPALGKRRNAQYDERSARRAGGRNPSAVPAPDRASTRP</sequence>
<accession>A0A375INT3</accession>
<evidence type="ECO:0000256" key="1">
    <source>
        <dbReference type="SAM" id="MobiDB-lite"/>
    </source>
</evidence>
<reference evidence="2 3" key="1">
    <citation type="submission" date="2018-01" db="EMBL/GenBank/DDBJ databases">
        <authorList>
            <person name="Gaut B.S."/>
            <person name="Morton B.R."/>
            <person name="Clegg M.T."/>
            <person name="Duvall M.R."/>
        </authorList>
    </citation>
    <scope>NUCLEOTIDE SEQUENCE [LARGE SCALE GENOMIC DNA]</scope>
    <source>
        <strain evidence="2">Cupriavidus taiwanensis LMG 19425</strain>
        <plasmid evidence="3">Plasmid ii</plasmid>
    </source>
</reference>
<evidence type="ECO:0000313" key="2">
    <source>
        <dbReference type="EMBL" id="SPK76373.1"/>
    </source>
</evidence>